<name>A0A4R3UTZ4_ROSSA</name>
<protein>
    <recommendedName>
        <fullName evidence="3">DUF4325 domain-containing protein</fullName>
    </recommendedName>
</protein>
<dbReference type="AlphaFoldDB" id="A0A4R3UTZ4"/>
<dbReference type="Proteomes" id="UP000295110">
    <property type="component" value="Unassembled WGS sequence"/>
</dbReference>
<gene>
    <name evidence="1" type="ORF">EV671_10164</name>
</gene>
<sequence length="106" mass="11946">MTTANLIDFGRIEGPVYTGRDRGASLRRDLDLDTLDSNGSPVEVRIPTSTYTISSSFFLGLFGPSVVRAGTKEAFYRRFHFDSPEFLREVMDGYVLRALQSRNLFS</sequence>
<evidence type="ECO:0000313" key="1">
    <source>
        <dbReference type="EMBL" id="TCU94582.1"/>
    </source>
</evidence>
<evidence type="ECO:0000313" key="2">
    <source>
        <dbReference type="Proteomes" id="UP000295110"/>
    </source>
</evidence>
<keyword evidence="2" id="KW-1185">Reference proteome</keyword>
<comment type="caution">
    <text evidence="1">The sequence shown here is derived from an EMBL/GenBank/DDBJ whole genome shotgun (WGS) entry which is preliminary data.</text>
</comment>
<proteinExistence type="predicted"/>
<organism evidence="1 2">
    <name type="scientific">Roseateles saccharophilus</name>
    <name type="common">Pseudomonas saccharophila</name>
    <dbReference type="NCBI Taxonomy" id="304"/>
    <lineage>
        <taxon>Bacteria</taxon>
        <taxon>Pseudomonadati</taxon>
        <taxon>Pseudomonadota</taxon>
        <taxon>Betaproteobacteria</taxon>
        <taxon>Burkholderiales</taxon>
        <taxon>Sphaerotilaceae</taxon>
        <taxon>Roseateles</taxon>
    </lineage>
</organism>
<dbReference type="RefSeq" id="WP_132572705.1">
    <property type="nucleotide sequence ID" value="NZ_CBCSGL010000012.1"/>
</dbReference>
<dbReference type="EMBL" id="SMBU01000016">
    <property type="protein sequence ID" value="TCU94582.1"/>
    <property type="molecule type" value="Genomic_DNA"/>
</dbReference>
<accession>A0A4R3UTZ4</accession>
<evidence type="ECO:0008006" key="3">
    <source>
        <dbReference type="Google" id="ProtNLM"/>
    </source>
</evidence>
<dbReference type="OrthoDB" id="1451252at2"/>
<reference evidence="1 2" key="1">
    <citation type="submission" date="2019-03" db="EMBL/GenBank/DDBJ databases">
        <title>Genomic Encyclopedia of Type Strains, Phase IV (KMG-IV): sequencing the most valuable type-strain genomes for metagenomic binning, comparative biology and taxonomic classification.</title>
        <authorList>
            <person name="Goeker M."/>
        </authorList>
    </citation>
    <scope>NUCLEOTIDE SEQUENCE [LARGE SCALE GENOMIC DNA]</scope>
    <source>
        <strain evidence="1 2">DSM 654</strain>
    </source>
</reference>